<dbReference type="SUPFAM" id="SSF57997">
    <property type="entry name" value="Tropomyosin"/>
    <property type="match status" value="1"/>
</dbReference>
<comment type="caution">
    <text evidence="15">The sequence shown here is derived from an EMBL/GenBank/DDBJ whole genome shotgun (WGS) entry which is preliminary data.</text>
</comment>
<keyword evidence="4" id="KW-0158">Chromosome</keyword>
<evidence type="ECO:0000256" key="10">
    <source>
        <dbReference type="ARBA" id="ARBA00023204"/>
    </source>
</evidence>
<feature type="region of interest" description="Disordered" evidence="13">
    <location>
        <begin position="856"/>
        <end position="900"/>
    </location>
</feature>
<dbReference type="InterPro" id="IPR027417">
    <property type="entry name" value="P-loop_NTPase"/>
</dbReference>
<keyword evidence="9" id="KW-0233">DNA recombination</keyword>
<feature type="coiled-coil region" evidence="12">
    <location>
        <begin position="302"/>
        <end position="329"/>
    </location>
</feature>
<accession>A0ABR1CIU8</accession>
<keyword evidence="11" id="KW-0539">Nucleus</keyword>
<comment type="subcellular location">
    <subcellularLocation>
        <location evidence="2">Chromosome</location>
    </subcellularLocation>
    <subcellularLocation>
        <location evidence="1">Nucleus</location>
    </subcellularLocation>
</comment>
<name>A0ABR1CIU8_NECAM</name>
<feature type="domain" description="RecF/RecN/SMC N-terminal" evidence="14">
    <location>
        <begin position="62"/>
        <end position="1096"/>
    </location>
</feature>
<dbReference type="SUPFAM" id="SSF52540">
    <property type="entry name" value="P-loop containing nucleoside triphosphate hydrolases"/>
    <property type="match status" value="1"/>
</dbReference>
<gene>
    <name evidence="15" type="primary">Necator_chrII.g8232</name>
    <name evidence="15" type="ORF">RB195_020438</name>
</gene>
<dbReference type="Pfam" id="PF02463">
    <property type="entry name" value="SMC_N"/>
    <property type="match status" value="1"/>
</dbReference>
<evidence type="ECO:0000256" key="4">
    <source>
        <dbReference type="ARBA" id="ARBA00022454"/>
    </source>
</evidence>
<evidence type="ECO:0000256" key="7">
    <source>
        <dbReference type="ARBA" id="ARBA00022840"/>
    </source>
</evidence>
<proteinExistence type="inferred from homology"/>
<evidence type="ECO:0000256" key="9">
    <source>
        <dbReference type="ARBA" id="ARBA00023172"/>
    </source>
</evidence>
<keyword evidence="5" id="KW-0547">Nucleotide-binding</keyword>
<evidence type="ECO:0000256" key="1">
    <source>
        <dbReference type="ARBA" id="ARBA00004123"/>
    </source>
</evidence>
<dbReference type="EMBL" id="JAVFWL010000002">
    <property type="protein sequence ID" value="KAK6738324.1"/>
    <property type="molecule type" value="Genomic_DNA"/>
</dbReference>
<evidence type="ECO:0000256" key="6">
    <source>
        <dbReference type="ARBA" id="ARBA00022763"/>
    </source>
</evidence>
<dbReference type="InterPro" id="IPR031420">
    <property type="entry name" value="UPF0669"/>
</dbReference>
<dbReference type="Proteomes" id="UP001303046">
    <property type="component" value="Unassembled WGS sequence"/>
</dbReference>
<keyword evidence="8 12" id="KW-0175">Coiled coil</keyword>
<dbReference type="Gene3D" id="3.40.50.300">
    <property type="entry name" value="P-loop containing nucleotide triphosphate hydrolases"/>
    <property type="match status" value="2"/>
</dbReference>
<keyword evidence="7" id="KW-0067">ATP-binding</keyword>
<dbReference type="PANTHER" id="PTHR19306:SF6">
    <property type="entry name" value="STRUCTURAL MAINTENANCE OF CHROMOSOMES PROTEIN 6"/>
    <property type="match status" value="1"/>
</dbReference>
<evidence type="ECO:0000256" key="11">
    <source>
        <dbReference type="ARBA" id="ARBA00023242"/>
    </source>
</evidence>
<keyword evidence="16" id="KW-1185">Reference proteome</keyword>
<organism evidence="15 16">
    <name type="scientific">Necator americanus</name>
    <name type="common">Human hookworm</name>
    <dbReference type="NCBI Taxonomy" id="51031"/>
    <lineage>
        <taxon>Eukaryota</taxon>
        <taxon>Metazoa</taxon>
        <taxon>Ecdysozoa</taxon>
        <taxon>Nematoda</taxon>
        <taxon>Chromadorea</taxon>
        <taxon>Rhabditida</taxon>
        <taxon>Rhabditina</taxon>
        <taxon>Rhabditomorpha</taxon>
        <taxon>Strongyloidea</taxon>
        <taxon>Ancylostomatidae</taxon>
        <taxon>Bunostominae</taxon>
        <taxon>Necator</taxon>
    </lineage>
</organism>
<evidence type="ECO:0000256" key="8">
    <source>
        <dbReference type="ARBA" id="ARBA00023054"/>
    </source>
</evidence>
<dbReference type="Pfam" id="PF17065">
    <property type="entry name" value="UPF0669"/>
    <property type="match status" value="1"/>
</dbReference>
<dbReference type="InterPro" id="IPR003395">
    <property type="entry name" value="RecF/RecN/SMC_N"/>
</dbReference>
<protein>
    <recommendedName>
        <fullName evidence="14">RecF/RecN/SMC N-terminal domain-containing protein</fullName>
    </recommendedName>
</protein>
<evidence type="ECO:0000256" key="5">
    <source>
        <dbReference type="ARBA" id="ARBA00022741"/>
    </source>
</evidence>
<evidence type="ECO:0000256" key="13">
    <source>
        <dbReference type="SAM" id="MobiDB-lite"/>
    </source>
</evidence>
<dbReference type="Gene3D" id="1.10.287.1490">
    <property type="match status" value="1"/>
</dbReference>
<evidence type="ECO:0000313" key="15">
    <source>
        <dbReference type="EMBL" id="KAK6738324.1"/>
    </source>
</evidence>
<sequence length="1269" mass="146474">MDGDMEVDADVENHHFRNIGHKRQQKNGEINSAVKVRRIDNHSTAGISGSKRAYVEVAGRIAGVELENFMCHGHLKVDFNTSDNNCFYIGGPNGSGKSALFASLNIGLGGRGNNNDRGSSVKGYIKEGRNKAKIRLILTNTGLGSHPDYGEFVVVERTITPSASTYALKSIKGFGRNRHEILVSKKKADLDQLLVRYGIQLNNPIFWMSQDRSRHFLHQMKPDRLYQIFMCATELEHTKACYEQCELIVSSIESMCQSMKGEFERQKRKYQAMMEERRRMRGIQDMRNQQSAIGWMLLWCPLRDVLEKIQVLEKKREKFAEESEHLQQRIEGTIAKKQECIAEACTARQKIDEECIALNELKSKIRFKEERMRDLQGELSAQDSKRYSMEKSKSSLEQRKQRIIDQIGHFEEESQCEKRKEEAAITRAKMEKITTKESELVERLQVVEQERNDLQRIHEEFMSNQNEAVRESRKVSAQIRELQHELHRAEITAKNAVMRFGENVPKILEVVNANSDKFEHVPRGPIGMYMKLRDRKWTFAVEEATRRLLTSFVFHSKRDHQVFERLMKANRVPGALPNAIFTKFTTPPHDVKANEPSSDWNTILRVVEITDDVVRNVLIDMASVEGTVLLESDQDARRIMDGNCPDKCIRAYTPTGGMAMGRNRRGEGFYRFYACRGPPRATILSGQDTVADVSVMELELEKLRDKFSEMQKHIKKVTDETAKAQRELGKALQNYSTLETDLDRLRSQYRSLERRLEQLEMDDDTSVVDNMRRSLDELIAQIADLEKQFEKLDESASQKKSEIRQVKEELSKIKADFVEAKKKITDLENEEESVRERIRHIDATIDSDRRRHERIRESLTKMEESNRELQDEKMAAEERAKRSEELPTPSSMTNPPDMEQLGDTAELDEQYKTLTMKIESAEKVIGNIVTAEQLQEFKDSYERMKKHYLLLKGLNKKLSECIRIRNEKFPIMCHAITMRLKMTFQRLMATRSYHGTLVVDRQKQVININVATHQKDDSSDSAAKSVVQDLRGLSGGERSFTTACFIMALWEIMEAPFRCMDEFDVFMDMINRRVIMNLLVKLATEQYSHNQFIFFTPQGIKELGETASDEQSASSKSEQEISTPRFYTREGVVVGGNFTRYELKFERPMRIVLDSVEGDADLYFSYTNQGVSFELDKHDASSASCGLDYIDVESHPQPTYLGIYGHPSKNESSYRLLIMVVPDGNFEHGPELIHRWEDLIEHDSRSDRREPIYMEILSGILEILVEILL</sequence>
<feature type="compositionally biased region" description="Basic and acidic residues" evidence="13">
    <location>
        <begin position="856"/>
        <end position="885"/>
    </location>
</feature>
<evidence type="ECO:0000256" key="3">
    <source>
        <dbReference type="ARBA" id="ARBA00006793"/>
    </source>
</evidence>
<dbReference type="PANTHER" id="PTHR19306">
    <property type="entry name" value="STRUCTURAL MAINTENANCE OF CHROMOSOMES 5,6 SMC5, SMC6"/>
    <property type="match status" value="1"/>
</dbReference>
<keyword evidence="6" id="KW-0227">DNA damage</keyword>
<feature type="coiled-coil region" evidence="12">
    <location>
        <begin position="358"/>
        <end position="499"/>
    </location>
</feature>
<evidence type="ECO:0000313" key="16">
    <source>
        <dbReference type="Proteomes" id="UP001303046"/>
    </source>
</evidence>
<reference evidence="15 16" key="1">
    <citation type="submission" date="2023-08" db="EMBL/GenBank/DDBJ databases">
        <title>A Necator americanus chromosomal reference genome.</title>
        <authorList>
            <person name="Ilik V."/>
            <person name="Petrzelkova K.J."/>
            <person name="Pardy F."/>
            <person name="Fuh T."/>
            <person name="Niatou-Singa F.S."/>
            <person name="Gouil Q."/>
            <person name="Baker L."/>
            <person name="Ritchie M.E."/>
            <person name="Jex A.R."/>
            <person name="Gazzola D."/>
            <person name="Li H."/>
            <person name="Toshio Fujiwara R."/>
            <person name="Zhan B."/>
            <person name="Aroian R.V."/>
            <person name="Pafco B."/>
            <person name="Schwarz E.M."/>
        </authorList>
    </citation>
    <scope>NUCLEOTIDE SEQUENCE [LARGE SCALE GENOMIC DNA]</scope>
    <source>
        <strain evidence="15 16">Aroian</strain>
        <tissue evidence="15">Whole animal</tissue>
    </source>
</reference>
<evidence type="ECO:0000256" key="2">
    <source>
        <dbReference type="ARBA" id="ARBA00004286"/>
    </source>
</evidence>
<evidence type="ECO:0000259" key="14">
    <source>
        <dbReference type="Pfam" id="PF02463"/>
    </source>
</evidence>
<keyword evidence="10" id="KW-0234">DNA repair</keyword>
<comment type="similarity">
    <text evidence="3">Belongs to the SMC family. SMC6 subfamily.</text>
</comment>
<evidence type="ECO:0000256" key="12">
    <source>
        <dbReference type="SAM" id="Coils"/>
    </source>
</evidence>